<reference evidence="2 3" key="2">
    <citation type="journal article" date="2010" name="Nature">
        <title>Comparative genomics reveals mobile pathogenicity chromosomes in Fusarium.</title>
        <authorList>
            <person name="Ma L.J."/>
            <person name="van der Does H.C."/>
            <person name="Borkovich K.A."/>
            <person name="Coleman J.J."/>
            <person name="Daboussi M.J."/>
            <person name="Di Pietro A."/>
            <person name="Dufresne M."/>
            <person name="Freitag M."/>
            <person name="Grabherr M."/>
            <person name="Henrissat B."/>
            <person name="Houterman P.M."/>
            <person name="Kang S."/>
            <person name="Shim W.B."/>
            <person name="Woloshuk C."/>
            <person name="Xie X."/>
            <person name="Xu J.R."/>
            <person name="Antoniw J."/>
            <person name="Baker S.E."/>
            <person name="Bluhm B.H."/>
            <person name="Breakspear A."/>
            <person name="Brown D.W."/>
            <person name="Butchko R.A."/>
            <person name="Chapman S."/>
            <person name="Coulson R."/>
            <person name="Coutinho P.M."/>
            <person name="Danchin E.G."/>
            <person name="Diener A."/>
            <person name="Gale L.R."/>
            <person name="Gardiner D.M."/>
            <person name="Goff S."/>
            <person name="Hammond-Kosack K.E."/>
            <person name="Hilburn K."/>
            <person name="Hua-Van A."/>
            <person name="Jonkers W."/>
            <person name="Kazan K."/>
            <person name="Kodira C.D."/>
            <person name="Koehrsen M."/>
            <person name="Kumar L."/>
            <person name="Lee Y.H."/>
            <person name="Li L."/>
            <person name="Manners J.M."/>
            <person name="Miranda-Saavedra D."/>
            <person name="Mukherjee M."/>
            <person name="Park G."/>
            <person name="Park J."/>
            <person name="Park S.Y."/>
            <person name="Proctor R.H."/>
            <person name="Regev A."/>
            <person name="Ruiz-Roldan M.C."/>
            <person name="Sain D."/>
            <person name="Sakthikumar S."/>
            <person name="Sykes S."/>
            <person name="Schwartz D.C."/>
            <person name="Turgeon B.G."/>
            <person name="Wapinski I."/>
            <person name="Yoder O."/>
            <person name="Young S."/>
            <person name="Zeng Q."/>
            <person name="Zhou S."/>
            <person name="Galagan J."/>
            <person name="Cuomo C.A."/>
            <person name="Kistler H.C."/>
            <person name="Rep M."/>
        </authorList>
    </citation>
    <scope>GENOME REANNOTATION</scope>
    <source>
        <strain evidence="3">ATCC MYA-4620 / CBS 123657 / FGSC 9075 / NRRL 31084 / PH-1</strain>
        <strain evidence="2">PH-1 / ATCC MYA-4620 / FGSC 9075 / NRRL 31084</strain>
    </source>
</reference>
<dbReference type="AlphaFoldDB" id="I1RDB5"/>
<proteinExistence type="predicted"/>
<dbReference type="KEGG" id="fgr:FGSG_01609"/>
<reference evidence="1 3" key="4">
    <citation type="journal article" date="2015" name="BMC Genomics">
        <title>The completed genome sequence of the pathogenic ascomycete fungus Fusarium graminearum.</title>
        <authorList>
            <person name="King R."/>
            <person name="Urban M."/>
            <person name="Hammond-Kosack M.C."/>
            <person name="Hassani-Pak K."/>
            <person name="Hammond-Kosack K.E."/>
        </authorList>
    </citation>
    <scope>NUCLEOTIDE SEQUENCE [LARGE SCALE GENOMIC DNA]</scope>
    <source>
        <strain evidence="3">ATCC MYA-4620 / CBS 123657 / FGSC 9075 / NRRL 31084 / PH-1</strain>
        <strain evidence="1">PH-1</strain>
    </source>
</reference>
<protein>
    <submittedName>
        <fullName evidence="1">Chromosome 1, complete genome</fullName>
    </submittedName>
</protein>
<keyword evidence="3" id="KW-1185">Reference proteome</keyword>
<dbReference type="HOGENOM" id="CLU_637846_0_0_1"/>
<evidence type="ECO:0000313" key="1">
    <source>
        <dbReference type="EMBL" id="CEF73773.1"/>
    </source>
</evidence>
<organism evidence="2">
    <name type="scientific">Gibberella zeae (strain ATCC MYA-4620 / CBS 123657 / FGSC 9075 / NRRL 31084 / PH-1)</name>
    <name type="common">Wheat head blight fungus</name>
    <name type="synonym">Fusarium graminearum</name>
    <dbReference type="NCBI Taxonomy" id="229533"/>
    <lineage>
        <taxon>Eukaryota</taxon>
        <taxon>Fungi</taxon>
        <taxon>Dikarya</taxon>
        <taxon>Ascomycota</taxon>
        <taxon>Pezizomycotina</taxon>
        <taxon>Sordariomycetes</taxon>
        <taxon>Hypocreomycetidae</taxon>
        <taxon>Hypocreales</taxon>
        <taxon>Nectriaceae</taxon>
        <taxon>Fusarium</taxon>
    </lineage>
</organism>
<dbReference type="EMBL" id="HG970332">
    <property type="protein sequence ID" value="CEF73773.1"/>
    <property type="molecule type" value="Genomic_DNA"/>
</dbReference>
<dbReference type="VEuPathDB" id="FungiDB:FGRAMPH1_01G03933"/>
<accession>I1RDB5</accession>
<dbReference type="eggNOG" id="ENOG502RKMG">
    <property type="taxonomic scope" value="Eukaryota"/>
</dbReference>
<reference evidence="2 3" key="1">
    <citation type="journal article" date="2007" name="Science">
        <title>The Fusarium graminearum genome reveals a link between localized polymorphism and pathogen specialization.</title>
        <authorList>
            <person name="Cuomo C.A."/>
            <person name="Gueldener U."/>
            <person name="Xu J.-R."/>
            <person name="Trail F."/>
            <person name="Turgeon B.G."/>
            <person name="Di Pietro A."/>
            <person name="Walton J.D."/>
            <person name="Ma L.-J."/>
            <person name="Baker S.E."/>
            <person name="Rep M."/>
            <person name="Adam G."/>
            <person name="Antoniw J."/>
            <person name="Baldwin T."/>
            <person name="Calvo S.E."/>
            <person name="Chang Y.-L."/>
            <person name="DeCaprio D."/>
            <person name="Gale L.R."/>
            <person name="Gnerre S."/>
            <person name="Goswami R.S."/>
            <person name="Hammond-Kosack K."/>
            <person name="Harris L.J."/>
            <person name="Hilburn K."/>
            <person name="Kennell J.C."/>
            <person name="Kroken S."/>
            <person name="Magnuson J.K."/>
            <person name="Mannhaupt G."/>
            <person name="Mauceli E.W."/>
            <person name="Mewes H.-W."/>
            <person name="Mitterbauer R."/>
            <person name="Muehlbauer G."/>
            <person name="Muensterkoetter M."/>
            <person name="Nelson D."/>
            <person name="O'Donnell K."/>
            <person name="Ouellet T."/>
            <person name="Qi W."/>
            <person name="Quesneville H."/>
            <person name="Roncero M.I.G."/>
            <person name="Seong K.-Y."/>
            <person name="Tetko I.V."/>
            <person name="Urban M."/>
            <person name="Waalwijk C."/>
            <person name="Ward T.J."/>
            <person name="Yao J."/>
            <person name="Birren B.W."/>
            <person name="Kistler H.C."/>
        </authorList>
    </citation>
    <scope>NUCLEOTIDE SEQUENCE [LARGE SCALE GENOMIC DNA]</scope>
    <source>
        <strain evidence="3">ATCC MYA-4620 / CBS 123657 / FGSC 9075 / NRRL 31084 / PH-1</strain>
        <strain evidence="2">PH-1 / ATCC MYA-4620 / FGSC 9075 / NRRL 31084</strain>
    </source>
</reference>
<dbReference type="OrthoDB" id="5039224at2759"/>
<sequence length="481" mass="55787">MSLQQSNNQSRPVHTCILAMLPAEVIYEVIDAFRRNPYDPDDPRAGLDSLDQTSPRLRSLSLVRPVFFRASNFKQLFQSLRVANATMMDRCEYCDAAPIYKLWPRPHVVPLEFMELLLGGVHEVSSRCDNRLGARARDKISNGLKWLFERGTDGETTNRSWARSSESFDHMSKNLLARLRRGSSKRGMETIFKTMKMLSIHGYPVPTRDDTFPGQVIPDADEWRHDSKRSYRTSSPLSIALKSHVTPSILELMLSEHADRGIKLTDWYDECPTSLVKLATQEDTWGVSVNWTEVSYVDRLIGILHADLHKKWTGWEEEYFGEVADIFQAKLKLMIKYEMIDTSEEALLKSIGSALYSIAADGMQAGGYDQEHIKRSWEKLCDAVKPFATDANLVEDPNGIQLPNAPRRIHRFAIHPEWNPWESWFRRQDEIRREEWKDMRFWHATTKRFKPMQYDRATSLGVPEWHTVSMDEWDAFFPRPE</sequence>
<reference evidence="2" key="5">
    <citation type="submission" date="2017-01" db="UniProtKB">
        <authorList>
            <consortium name="EnsemblFungi"/>
        </authorList>
    </citation>
    <scope>IDENTIFICATION</scope>
    <source>
        <strain evidence="2">PH-1 / ATCC MYA-4620 / FGSC 9075 / NRRL 31084</strain>
    </source>
</reference>
<dbReference type="RefSeq" id="XP_011317432.1">
    <property type="nucleotide sequence ID" value="XM_011319130.1"/>
</dbReference>
<gene>
    <name evidence="2" type="primary">FG01609.1</name>
    <name evidence="1" type="ORF">FGRAMPH1_01T03933</name>
</gene>
<dbReference type="Proteomes" id="UP000070720">
    <property type="component" value="Chromosome 1"/>
</dbReference>
<dbReference type="EnsemblFungi" id="CEF73773">
    <property type="protein sequence ID" value="CEF73773"/>
    <property type="gene ID" value="FGRRES_01609"/>
</dbReference>
<evidence type="ECO:0000313" key="2">
    <source>
        <dbReference type="EnsemblFungi" id="CEF73773"/>
    </source>
</evidence>
<name>I1RDB5_GIBZE</name>
<reference key="3">
    <citation type="submission" date="2014-02" db="EMBL/GenBank/DDBJ databases">
        <title>A revised Fusarium graminearum genomic reference sequence using whole shotgun re-sequencing.</title>
        <authorList>
            <person name="King R."/>
            <person name="Urban M."/>
            <person name="Hassani-Pak K."/>
            <person name="Hammond-Kosack K."/>
        </authorList>
    </citation>
    <scope>NUCLEOTIDE SEQUENCE</scope>
    <source>
        <strain>PH-1</strain>
    </source>
</reference>
<evidence type="ECO:0000313" key="3">
    <source>
        <dbReference type="Proteomes" id="UP000070720"/>
    </source>
</evidence>
<dbReference type="InParanoid" id="I1RDB5"/>